<dbReference type="AlphaFoldDB" id="A0A0E3UMB9"/>
<keyword evidence="1" id="KW-0812">Transmembrane</keyword>
<gene>
    <name evidence="2" type="ORF">WQ53_04845</name>
</gene>
<keyword evidence="1" id="KW-1133">Transmembrane helix</keyword>
<protein>
    <recommendedName>
        <fullName evidence="4">Transmembrane protein</fullName>
    </recommendedName>
</protein>
<accession>A0A0E3UMB9</accession>
<evidence type="ECO:0000256" key="1">
    <source>
        <dbReference type="SAM" id="Phobius"/>
    </source>
</evidence>
<keyword evidence="1" id="KW-0472">Membrane</keyword>
<dbReference type="Proteomes" id="UP000033067">
    <property type="component" value="Chromosome"/>
</dbReference>
<reference evidence="2 3" key="1">
    <citation type="journal article" date="2015" name="Genome Announc.">
        <title>Complete Genome Sequence of Pseudoxanthomonas suwonensis Strain J1, a Cellulose-Degrading Bacterium Isolated from Leaf- and Wood-Enriched Soil.</title>
        <authorList>
            <person name="Hou L."/>
            <person name="Jiang J."/>
            <person name="Xu Z."/>
            <person name="Zhou Y."/>
            <person name="Leung F.C."/>
        </authorList>
    </citation>
    <scope>NUCLEOTIDE SEQUENCE [LARGE SCALE GENOMIC DNA]</scope>
    <source>
        <strain evidence="2 3">J1</strain>
    </source>
</reference>
<sequence length="90" mass="9711">MAHRDDRPMKHENEIVDAHRVLRALCGVLAATGLLVAGIGLVKYALAGDWIEVLFRLGPLFGSGFFGYFAITGRLPLPDRSAASRSDDGT</sequence>
<feature type="transmembrane region" description="Helical" evidence="1">
    <location>
        <begin position="53"/>
        <end position="71"/>
    </location>
</feature>
<feature type="transmembrane region" description="Helical" evidence="1">
    <location>
        <begin position="21"/>
        <end position="41"/>
    </location>
</feature>
<dbReference type="KEGG" id="psuw:WQ53_04845"/>
<evidence type="ECO:0000313" key="3">
    <source>
        <dbReference type="Proteomes" id="UP000033067"/>
    </source>
</evidence>
<dbReference type="EMBL" id="CP011144">
    <property type="protein sequence ID" value="AKC86201.1"/>
    <property type="molecule type" value="Genomic_DNA"/>
</dbReference>
<proteinExistence type="predicted"/>
<name>A0A0E3UMB9_9GAMM</name>
<evidence type="ECO:0000313" key="2">
    <source>
        <dbReference type="EMBL" id="AKC86201.1"/>
    </source>
</evidence>
<dbReference type="PATRIC" id="fig|314722.6.peg.1016"/>
<keyword evidence="3" id="KW-1185">Reference proteome</keyword>
<evidence type="ECO:0008006" key="4">
    <source>
        <dbReference type="Google" id="ProtNLM"/>
    </source>
</evidence>
<organism evidence="2 3">
    <name type="scientific">Pseudoxanthomonas suwonensis</name>
    <dbReference type="NCBI Taxonomy" id="314722"/>
    <lineage>
        <taxon>Bacteria</taxon>
        <taxon>Pseudomonadati</taxon>
        <taxon>Pseudomonadota</taxon>
        <taxon>Gammaproteobacteria</taxon>
        <taxon>Lysobacterales</taxon>
        <taxon>Lysobacteraceae</taxon>
        <taxon>Pseudoxanthomonas</taxon>
    </lineage>
</organism>